<dbReference type="Proteomes" id="UP001183202">
    <property type="component" value="Unassembled WGS sequence"/>
</dbReference>
<evidence type="ECO:0000313" key="2">
    <source>
        <dbReference type="Proteomes" id="UP001183202"/>
    </source>
</evidence>
<accession>A0ABU2NGZ4</accession>
<keyword evidence="2" id="KW-1185">Reference proteome</keyword>
<dbReference type="RefSeq" id="WP_311559738.1">
    <property type="nucleotide sequence ID" value="NZ_JAVREJ010000028.1"/>
</dbReference>
<reference evidence="2" key="1">
    <citation type="submission" date="2023-07" db="EMBL/GenBank/DDBJ databases">
        <title>30 novel species of actinomycetes from the DSMZ collection.</title>
        <authorList>
            <person name="Nouioui I."/>
        </authorList>
    </citation>
    <scope>NUCLEOTIDE SEQUENCE [LARGE SCALE GENOMIC DNA]</scope>
    <source>
        <strain evidence="2">DSM 45834</strain>
    </source>
</reference>
<comment type="caution">
    <text evidence="1">The sequence shown here is derived from an EMBL/GenBank/DDBJ whole genome shotgun (WGS) entry which is preliminary data.</text>
</comment>
<protein>
    <submittedName>
        <fullName evidence="1">Uncharacterized protein</fullName>
    </submittedName>
</protein>
<gene>
    <name evidence="1" type="ORF">RM445_27290</name>
</gene>
<organism evidence="1 2">
    <name type="scientific">Pseudonocardia charpentierae</name>
    <dbReference type="NCBI Taxonomy" id="3075545"/>
    <lineage>
        <taxon>Bacteria</taxon>
        <taxon>Bacillati</taxon>
        <taxon>Actinomycetota</taxon>
        <taxon>Actinomycetes</taxon>
        <taxon>Pseudonocardiales</taxon>
        <taxon>Pseudonocardiaceae</taxon>
        <taxon>Pseudonocardia</taxon>
    </lineage>
</organism>
<proteinExistence type="predicted"/>
<evidence type="ECO:0000313" key="1">
    <source>
        <dbReference type="EMBL" id="MDT0353223.1"/>
    </source>
</evidence>
<dbReference type="EMBL" id="JAVREJ010000028">
    <property type="protein sequence ID" value="MDT0353223.1"/>
    <property type="molecule type" value="Genomic_DNA"/>
</dbReference>
<name>A0ABU2NGZ4_9PSEU</name>
<sequence>MATTVGGVVGPNLAAVTDTTAVGLGLPPLTGPFVLAAVATEPQQLS</sequence>